<evidence type="ECO:0000256" key="1">
    <source>
        <dbReference type="SAM" id="MobiDB-lite"/>
    </source>
</evidence>
<dbReference type="EMBL" id="JAJTJA010000011">
    <property type="protein sequence ID" value="KAH8692416.1"/>
    <property type="molecule type" value="Genomic_DNA"/>
</dbReference>
<comment type="caution">
    <text evidence="2">The sequence shown here is derived from an EMBL/GenBank/DDBJ whole genome shotgun (WGS) entry which is preliminary data.</text>
</comment>
<feature type="region of interest" description="Disordered" evidence="1">
    <location>
        <begin position="219"/>
        <end position="246"/>
    </location>
</feature>
<dbReference type="RefSeq" id="XP_046068413.1">
    <property type="nucleotide sequence ID" value="XM_046221989.1"/>
</dbReference>
<dbReference type="AlphaFoldDB" id="A0AAD4KIT5"/>
<evidence type="ECO:0000313" key="3">
    <source>
        <dbReference type="Proteomes" id="UP001201262"/>
    </source>
</evidence>
<dbReference type="GeneID" id="70252276"/>
<organism evidence="2 3">
    <name type="scientific">Talaromyces proteolyticus</name>
    <dbReference type="NCBI Taxonomy" id="1131652"/>
    <lineage>
        <taxon>Eukaryota</taxon>
        <taxon>Fungi</taxon>
        <taxon>Dikarya</taxon>
        <taxon>Ascomycota</taxon>
        <taxon>Pezizomycotina</taxon>
        <taxon>Eurotiomycetes</taxon>
        <taxon>Eurotiomycetidae</taxon>
        <taxon>Eurotiales</taxon>
        <taxon>Trichocomaceae</taxon>
        <taxon>Talaromyces</taxon>
        <taxon>Talaromyces sect. Bacilispori</taxon>
    </lineage>
</organism>
<protein>
    <submittedName>
        <fullName evidence="2">Uncharacterized protein</fullName>
    </submittedName>
</protein>
<accession>A0AAD4KIT5</accession>
<keyword evidence="3" id="KW-1185">Reference proteome</keyword>
<gene>
    <name evidence="2" type="ORF">BGW36DRAFT_45774</name>
</gene>
<feature type="compositionally biased region" description="Polar residues" evidence="1">
    <location>
        <begin position="219"/>
        <end position="228"/>
    </location>
</feature>
<reference evidence="2" key="1">
    <citation type="submission" date="2021-12" db="EMBL/GenBank/DDBJ databases">
        <title>Convergent genome expansion in fungi linked to evolution of root-endophyte symbiosis.</title>
        <authorList>
            <consortium name="DOE Joint Genome Institute"/>
            <person name="Ke Y.-H."/>
            <person name="Bonito G."/>
            <person name="Liao H.-L."/>
            <person name="Looney B."/>
            <person name="Rojas-Flechas A."/>
            <person name="Nash J."/>
            <person name="Hameed K."/>
            <person name="Schadt C."/>
            <person name="Martin F."/>
            <person name="Crous P.W."/>
            <person name="Miettinen O."/>
            <person name="Magnuson J.K."/>
            <person name="Labbe J."/>
            <person name="Jacobson D."/>
            <person name="Doktycz M.J."/>
            <person name="Veneault-Fourrey C."/>
            <person name="Kuo A."/>
            <person name="Mondo S."/>
            <person name="Calhoun S."/>
            <person name="Riley R."/>
            <person name="Ohm R."/>
            <person name="LaButti K."/>
            <person name="Andreopoulos B."/>
            <person name="Pangilinan J."/>
            <person name="Nolan M."/>
            <person name="Tritt A."/>
            <person name="Clum A."/>
            <person name="Lipzen A."/>
            <person name="Daum C."/>
            <person name="Barry K."/>
            <person name="Grigoriev I.V."/>
            <person name="Vilgalys R."/>
        </authorList>
    </citation>
    <scope>NUCLEOTIDE SEQUENCE</scope>
    <source>
        <strain evidence="2">PMI_201</strain>
    </source>
</reference>
<evidence type="ECO:0000313" key="2">
    <source>
        <dbReference type="EMBL" id="KAH8692416.1"/>
    </source>
</evidence>
<name>A0AAD4KIT5_9EURO</name>
<sequence>MPAFDTIHKLSKSLGAFLYPPTLQLSVIRVIVSQEVSNMASPYSFLDRDHYGLDPGYCKTCHLKLQPVFEYGIGPKKPSELESILAGTPQPSQGVRKHLLFCSKCQKYDDADKMPRLDLPQFCKKCYRELSPFTPDHRELKNLSRLETKVSGIGGSSQSPLQLDLFCFKCRTHLHARNISPTVLRCVFPKCIKPATTSVGYCKEHCDIVDARLRMEASQNSSSSNTRVGNLPTWAKTKGWKDSSSNLEGLIPRKKATPRLGHNNLNASSTERLKTTLREAQLPKPNPLLPGSFQKIHVDTSLLGEPQRPELNPLLPGSFQRIHVDTSLLGKSQGPKR</sequence>
<dbReference type="Proteomes" id="UP001201262">
    <property type="component" value="Unassembled WGS sequence"/>
</dbReference>
<proteinExistence type="predicted"/>